<protein>
    <submittedName>
        <fullName evidence="1">Uncharacterized protein</fullName>
    </submittedName>
</protein>
<gene>
    <name evidence="1" type="ORF">D9619_011249</name>
</gene>
<keyword evidence="2" id="KW-1185">Reference proteome</keyword>
<dbReference type="AlphaFoldDB" id="A0A8H5BKZ3"/>
<dbReference type="Proteomes" id="UP000567179">
    <property type="component" value="Unassembled WGS sequence"/>
</dbReference>
<proteinExistence type="predicted"/>
<name>A0A8H5BKZ3_9AGAR</name>
<accession>A0A8H5BKZ3</accession>
<sequence>MRSNYTRESGSDRVWCLSWDSHSTSICLCTFALALDPRQAVPTPVMPTPIPTPTLYRILPWIGRCPIVPEWHDQDTGGAPRLLYVQRMGLSEYRRAHNSPNETGFDQGV</sequence>
<organism evidence="1 2">
    <name type="scientific">Psilocybe cf. subviscida</name>
    <dbReference type="NCBI Taxonomy" id="2480587"/>
    <lineage>
        <taxon>Eukaryota</taxon>
        <taxon>Fungi</taxon>
        <taxon>Dikarya</taxon>
        <taxon>Basidiomycota</taxon>
        <taxon>Agaricomycotina</taxon>
        <taxon>Agaricomycetes</taxon>
        <taxon>Agaricomycetidae</taxon>
        <taxon>Agaricales</taxon>
        <taxon>Agaricineae</taxon>
        <taxon>Strophariaceae</taxon>
        <taxon>Psilocybe</taxon>
    </lineage>
</organism>
<comment type="caution">
    <text evidence="1">The sequence shown here is derived from an EMBL/GenBank/DDBJ whole genome shotgun (WGS) entry which is preliminary data.</text>
</comment>
<reference evidence="1 2" key="1">
    <citation type="journal article" date="2020" name="ISME J.">
        <title>Uncovering the hidden diversity of litter-decomposition mechanisms in mushroom-forming fungi.</title>
        <authorList>
            <person name="Floudas D."/>
            <person name="Bentzer J."/>
            <person name="Ahren D."/>
            <person name="Johansson T."/>
            <person name="Persson P."/>
            <person name="Tunlid A."/>
        </authorList>
    </citation>
    <scope>NUCLEOTIDE SEQUENCE [LARGE SCALE GENOMIC DNA]</scope>
    <source>
        <strain evidence="1 2">CBS 101986</strain>
    </source>
</reference>
<dbReference type="EMBL" id="JAACJJ010000016">
    <property type="protein sequence ID" value="KAF5324067.1"/>
    <property type="molecule type" value="Genomic_DNA"/>
</dbReference>
<evidence type="ECO:0000313" key="1">
    <source>
        <dbReference type="EMBL" id="KAF5324067.1"/>
    </source>
</evidence>
<evidence type="ECO:0000313" key="2">
    <source>
        <dbReference type="Proteomes" id="UP000567179"/>
    </source>
</evidence>